<organism evidence="1 2">
    <name type="scientific">Pseudomonas avellanae</name>
    <dbReference type="NCBI Taxonomy" id="46257"/>
    <lineage>
        <taxon>Bacteria</taxon>
        <taxon>Pseudomonadati</taxon>
        <taxon>Pseudomonadota</taxon>
        <taxon>Gammaproteobacteria</taxon>
        <taxon>Pseudomonadales</taxon>
        <taxon>Pseudomonadaceae</taxon>
        <taxon>Pseudomonas</taxon>
    </lineage>
</organism>
<dbReference type="Proteomes" id="UP000281514">
    <property type="component" value="Unassembled WGS sequence"/>
</dbReference>
<feature type="non-terminal residue" evidence="1">
    <location>
        <position position="1"/>
    </location>
</feature>
<dbReference type="EMBL" id="RBTX01000020">
    <property type="protein sequence ID" value="RMU41628.1"/>
    <property type="molecule type" value="Genomic_DNA"/>
</dbReference>
<protein>
    <submittedName>
        <fullName evidence="1">Uncharacterized protein</fullName>
    </submittedName>
</protein>
<reference evidence="1 2" key="1">
    <citation type="submission" date="2018-08" db="EMBL/GenBank/DDBJ databases">
        <title>Recombination of ecologically and evolutionarily significant loci maintains genetic cohesion in the Pseudomonas syringae species complex.</title>
        <authorList>
            <person name="Dillon M."/>
            <person name="Thakur S."/>
            <person name="Almeida R.N.D."/>
            <person name="Weir B.S."/>
            <person name="Guttman D.S."/>
        </authorList>
    </citation>
    <scope>NUCLEOTIDE SEQUENCE [LARGE SCALE GENOMIC DNA]</scope>
    <source>
        <strain evidence="1 2">ICMP 9749</strain>
    </source>
</reference>
<feature type="non-terminal residue" evidence="1">
    <location>
        <position position="125"/>
    </location>
</feature>
<comment type="caution">
    <text evidence="1">The sequence shown here is derived from an EMBL/GenBank/DDBJ whole genome shotgun (WGS) entry which is preliminary data.</text>
</comment>
<gene>
    <name evidence="1" type="ORF">ALP32_00736</name>
</gene>
<accession>A0A3M5U8Q3</accession>
<evidence type="ECO:0000313" key="2">
    <source>
        <dbReference type="Proteomes" id="UP000281514"/>
    </source>
</evidence>
<proteinExistence type="predicted"/>
<evidence type="ECO:0000313" key="1">
    <source>
        <dbReference type="EMBL" id="RMU41628.1"/>
    </source>
</evidence>
<dbReference type="AlphaFoldDB" id="A0A3M5U8Q3"/>
<sequence>DLLKKCFGAPAVVFWPERIGLERLFQRLVERAEFVEGCAPLVRWLSGFGRSDPFTDGVSRQPGTLGYLMQRELVAEIHPPDFSQHFHADHPVFSCSKSEQKQLNTWVSFQSAEQPLLGQFSVSDN</sequence>
<name>A0A3M5U8Q3_9PSED</name>